<keyword evidence="4" id="KW-1185">Reference proteome</keyword>
<dbReference type="InterPro" id="IPR020568">
    <property type="entry name" value="Ribosomal_Su5_D2-typ_SF"/>
</dbReference>
<feature type="domain" description="Lon proteolytic" evidence="2">
    <location>
        <begin position="91"/>
        <end position="224"/>
    </location>
</feature>
<dbReference type="Gene3D" id="3.30.230.10">
    <property type="match status" value="1"/>
</dbReference>
<dbReference type="GO" id="GO:0004176">
    <property type="term" value="F:ATP-dependent peptidase activity"/>
    <property type="evidence" value="ECO:0007669"/>
    <property type="project" value="InterPro"/>
</dbReference>
<sequence length="275" mass="28947">MKAVSILAALLLLSLLANAYLVAVIVSPSLFPAETPVAPAPSNPASAPVPASPVPGEGLPGAATLQAPVIMQIVELTREGPFTREQVTEEGSLVDVSVEVAPGRGRVLVQTTPLMGLVFQDAANMAVLAAQNRSDVNLSGSDVIFSVMAESEVSAIDGSSAGALMTALLLSVLEDRPVNDSVTLTGTIDPFGNVGEISGVVEKARAVREAGKDLFLLPRENSRLVRYRSVSRNVGGFVVTEQRPEIVDAERFIEDEIGIPVEYVDTIDDVTAFLW</sequence>
<evidence type="ECO:0000313" key="4">
    <source>
        <dbReference type="Proteomes" id="UP000290932"/>
    </source>
</evidence>
<dbReference type="GO" id="GO:0030163">
    <property type="term" value="P:protein catabolic process"/>
    <property type="evidence" value="ECO:0007669"/>
    <property type="project" value="InterPro"/>
</dbReference>
<dbReference type="AlphaFoldDB" id="A0A498H2V2"/>
<evidence type="ECO:0000256" key="1">
    <source>
        <dbReference type="ARBA" id="ARBA00004127"/>
    </source>
</evidence>
<dbReference type="EMBL" id="LHQS01000001">
    <property type="protein sequence ID" value="RXE57272.1"/>
    <property type="molecule type" value="Genomic_DNA"/>
</dbReference>
<evidence type="ECO:0000259" key="2">
    <source>
        <dbReference type="Pfam" id="PF05362"/>
    </source>
</evidence>
<dbReference type="GO" id="GO:0012505">
    <property type="term" value="C:endomembrane system"/>
    <property type="evidence" value="ECO:0007669"/>
    <property type="project" value="UniProtKB-SubCell"/>
</dbReference>
<dbReference type="InterPro" id="IPR014721">
    <property type="entry name" value="Ribsml_uS5_D2-typ_fold_subgr"/>
</dbReference>
<organism evidence="3 4">
    <name type="scientific">Methanoculleus taiwanensis</name>
    <dbReference type="NCBI Taxonomy" id="1550565"/>
    <lineage>
        <taxon>Archaea</taxon>
        <taxon>Methanobacteriati</taxon>
        <taxon>Methanobacteriota</taxon>
        <taxon>Stenosarchaea group</taxon>
        <taxon>Methanomicrobia</taxon>
        <taxon>Methanomicrobiales</taxon>
        <taxon>Methanomicrobiaceae</taxon>
        <taxon>Methanoculleus</taxon>
    </lineage>
</organism>
<name>A0A498H2V2_9EURY</name>
<dbReference type="SUPFAM" id="SSF54211">
    <property type="entry name" value="Ribosomal protein S5 domain 2-like"/>
    <property type="match status" value="1"/>
</dbReference>
<reference evidence="3 4" key="1">
    <citation type="journal article" date="2015" name="Int. J. Syst. Evol. Microbiol.">
        <title>Methanoculleus taiwanensis sp. nov., a methanogen isolated from deep marine sediment at the deformation front area near Taiwan.</title>
        <authorList>
            <person name="Weng C.Y."/>
            <person name="Chen S.C."/>
            <person name="Lai M.C."/>
            <person name="Wu S.Y."/>
            <person name="Lin S."/>
            <person name="Yang T.F."/>
            <person name="Chen P.C."/>
        </authorList>
    </citation>
    <scope>NUCLEOTIDE SEQUENCE [LARGE SCALE GENOMIC DNA]</scope>
    <source>
        <strain evidence="3 4">CYW4</strain>
    </source>
</reference>
<accession>A0A498H2V2</accession>
<comment type="subcellular location">
    <subcellularLocation>
        <location evidence="1">Endomembrane system</location>
        <topology evidence="1">Multi-pass membrane protein</topology>
    </subcellularLocation>
</comment>
<dbReference type="InterPro" id="IPR027065">
    <property type="entry name" value="Lon_Prtase"/>
</dbReference>
<dbReference type="GO" id="GO:0004252">
    <property type="term" value="F:serine-type endopeptidase activity"/>
    <property type="evidence" value="ECO:0007669"/>
    <property type="project" value="InterPro"/>
</dbReference>
<dbReference type="GO" id="GO:0006508">
    <property type="term" value="P:proteolysis"/>
    <property type="evidence" value="ECO:0007669"/>
    <property type="project" value="InterPro"/>
</dbReference>
<gene>
    <name evidence="3" type="ORF">ABH15_03990</name>
</gene>
<proteinExistence type="predicted"/>
<evidence type="ECO:0000313" key="3">
    <source>
        <dbReference type="EMBL" id="RXE57272.1"/>
    </source>
</evidence>
<dbReference type="OrthoDB" id="15525at2157"/>
<dbReference type="GO" id="GO:0005524">
    <property type="term" value="F:ATP binding"/>
    <property type="evidence" value="ECO:0007669"/>
    <property type="project" value="InterPro"/>
</dbReference>
<comment type="caution">
    <text evidence="3">The sequence shown here is derived from an EMBL/GenBank/DDBJ whole genome shotgun (WGS) entry which is preliminary data.</text>
</comment>
<dbReference type="InterPro" id="IPR008269">
    <property type="entry name" value="Lon_proteolytic"/>
</dbReference>
<dbReference type="Proteomes" id="UP000290932">
    <property type="component" value="Unassembled WGS sequence"/>
</dbReference>
<dbReference type="Pfam" id="PF05362">
    <property type="entry name" value="Lon_C"/>
    <property type="match status" value="1"/>
</dbReference>
<dbReference type="RefSeq" id="WP_128693059.1">
    <property type="nucleotide sequence ID" value="NZ_LHQS01000001.1"/>
</dbReference>
<protein>
    <recommendedName>
        <fullName evidence="2">Lon proteolytic domain-containing protein</fullName>
    </recommendedName>
</protein>
<dbReference type="PRINTS" id="PR00830">
    <property type="entry name" value="ENDOLAPTASE"/>
</dbReference>
<dbReference type="PANTHER" id="PTHR10046">
    <property type="entry name" value="ATP DEPENDENT LON PROTEASE FAMILY MEMBER"/>
    <property type="match status" value="1"/>
</dbReference>